<protein>
    <recommendedName>
        <fullName evidence="3 10">Lipid-A-disaccharide synthase</fullName>
        <ecNumber evidence="2 10">2.4.1.182</ecNumber>
    </recommendedName>
</protein>
<gene>
    <name evidence="11" type="ORF">CLV62_102165</name>
</gene>
<dbReference type="NCBIfam" id="TIGR00215">
    <property type="entry name" value="lpxB"/>
    <property type="match status" value="1"/>
</dbReference>
<dbReference type="Pfam" id="PF02684">
    <property type="entry name" value="LpxB"/>
    <property type="match status" value="1"/>
</dbReference>
<organism evidence="11 12">
    <name type="scientific">Dysgonomonas alginatilytica</name>
    <dbReference type="NCBI Taxonomy" id="1605892"/>
    <lineage>
        <taxon>Bacteria</taxon>
        <taxon>Pseudomonadati</taxon>
        <taxon>Bacteroidota</taxon>
        <taxon>Bacteroidia</taxon>
        <taxon>Bacteroidales</taxon>
        <taxon>Dysgonomonadaceae</taxon>
        <taxon>Dysgonomonas</taxon>
    </lineage>
</organism>
<dbReference type="AlphaFoldDB" id="A0A2V3PSS8"/>
<dbReference type="EMBL" id="QICL01000002">
    <property type="protein sequence ID" value="PXV68133.1"/>
    <property type="molecule type" value="Genomic_DNA"/>
</dbReference>
<keyword evidence="7" id="KW-0808">Transferase</keyword>
<comment type="function">
    <text evidence="1">Condensation of UDP-2,3-diacylglucosamine and 2,3-diacylglucosamine-1-phosphate to form lipid A disaccharide, a precursor of lipid A, a phosphorylated glycolipid that anchors the lipopolysaccharide to the outer membrane of the cell.</text>
</comment>
<reference evidence="11 12" key="1">
    <citation type="submission" date="2018-03" db="EMBL/GenBank/DDBJ databases">
        <title>Genomic Encyclopedia of Archaeal and Bacterial Type Strains, Phase II (KMG-II): from individual species to whole genera.</title>
        <authorList>
            <person name="Goeker M."/>
        </authorList>
    </citation>
    <scope>NUCLEOTIDE SEQUENCE [LARGE SCALE GENOMIC DNA]</scope>
    <source>
        <strain evidence="11 12">DSM 100214</strain>
    </source>
</reference>
<proteinExistence type="predicted"/>
<dbReference type="GO" id="GO:0016020">
    <property type="term" value="C:membrane"/>
    <property type="evidence" value="ECO:0007669"/>
    <property type="project" value="GOC"/>
</dbReference>
<dbReference type="OrthoDB" id="9801642at2"/>
<evidence type="ECO:0000256" key="5">
    <source>
        <dbReference type="ARBA" id="ARBA00022556"/>
    </source>
</evidence>
<evidence type="ECO:0000256" key="7">
    <source>
        <dbReference type="ARBA" id="ARBA00022679"/>
    </source>
</evidence>
<dbReference type="InterPro" id="IPR003835">
    <property type="entry name" value="Glyco_trans_19"/>
</dbReference>
<dbReference type="Proteomes" id="UP000247973">
    <property type="component" value="Unassembled WGS sequence"/>
</dbReference>
<keyword evidence="4" id="KW-0444">Lipid biosynthesis</keyword>
<evidence type="ECO:0000256" key="3">
    <source>
        <dbReference type="ARBA" id="ARBA00020902"/>
    </source>
</evidence>
<accession>A0A2V3PSS8</accession>
<evidence type="ECO:0000256" key="4">
    <source>
        <dbReference type="ARBA" id="ARBA00022516"/>
    </source>
</evidence>
<dbReference type="RefSeq" id="WP_110309418.1">
    <property type="nucleotide sequence ID" value="NZ_QICL01000002.1"/>
</dbReference>
<keyword evidence="12" id="KW-1185">Reference proteome</keyword>
<sequence>MKYFLVAGEASGDLHASNLMAALKASDPKADFCFLGGDLMQAQGGKLIKHYREMAFMGFIPVLLNLKTILRNMKMCQQAIVDYQPDVIILIDYPGFNLKIAKFVKTQTNIPVYYYISPKVWAWKEYRVKSFKKYVDEMLCILPFEVDFFKKHNYQVNYVGNPTVDAIAAFNEKNKDDSREKFIQDNKLDTKPFIALLAGSRKQEIKDNLPTMLEVVKKFPDYQAVIAGAPGMDPDYYKTYIADSNCKIIFDQTYRLLSYSDAALVTSGTATLETSLFRVPQVVCYRMPVPYIAHWAFKHILHTPYISLVNLIANKEVVKELFAKYFTRQNIEEEVDRLLNDAAYRNKMLEGYDRIITILGEPGASRKAAQIIIQKLHANKEP</sequence>
<dbReference type="PANTHER" id="PTHR30372">
    <property type="entry name" value="LIPID-A-DISACCHARIDE SYNTHASE"/>
    <property type="match status" value="1"/>
</dbReference>
<evidence type="ECO:0000256" key="6">
    <source>
        <dbReference type="ARBA" id="ARBA00022676"/>
    </source>
</evidence>
<keyword evidence="8" id="KW-0443">Lipid metabolism</keyword>
<dbReference type="GO" id="GO:0005543">
    <property type="term" value="F:phospholipid binding"/>
    <property type="evidence" value="ECO:0007669"/>
    <property type="project" value="TreeGrafter"/>
</dbReference>
<evidence type="ECO:0000256" key="1">
    <source>
        <dbReference type="ARBA" id="ARBA00002056"/>
    </source>
</evidence>
<dbReference type="SUPFAM" id="SSF53756">
    <property type="entry name" value="UDP-Glycosyltransferase/glycogen phosphorylase"/>
    <property type="match status" value="1"/>
</dbReference>
<evidence type="ECO:0000256" key="8">
    <source>
        <dbReference type="ARBA" id="ARBA00023098"/>
    </source>
</evidence>
<comment type="caution">
    <text evidence="11">The sequence shown here is derived from an EMBL/GenBank/DDBJ whole genome shotgun (WGS) entry which is preliminary data.</text>
</comment>
<dbReference type="GO" id="GO:0009245">
    <property type="term" value="P:lipid A biosynthetic process"/>
    <property type="evidence" value="ECO:0007669"/>
    <property type="project" value="UniProtKB-UniRule"/>
</dbReference>
<evidence type="ECO:0000256" key="10">
    <source>
        <dbReference type="NCBIfam" id="TIGR00215"/>
    </source>
</evidence>
<comment type="catalytic activity">
    <reaction evidence="9">
        <text>a lipid X + a UDP-2-N,3-O-bis[(3R)-3-hydroxyacyl]-alpha-D-glucosamine = a lipid A disaccharide + UDP + H(+)</text>
        <dbReference type="Rhea" id="RHEA:67828"/>
        <dbReference type="ChEBI" id="CHEBI:15378"/>
        <dbReference type="ChEBI" id="CHEBI:58223"/>
        <dbReference type="ChEBI" id="CHEBI:137748"/>
        <dbReference type="ChEBI" id="CHEBI:176338"/>
        <dbReference type="ChEBI" id="CHEBI:176343"/>
        <dbReference type="EC" id="2.4.1.182"/>
    </reaction>
</comment>
<keyword evidence="5" id="KW-0441">Lipid A biosynthesis</keyword>
<name>A0A2V3PSS8_9BACT</name>
<evidence type="ECO:0000313" key="11">
    <source>
        <dbReference type="EMBL" id="PXV68133.1"/>
    </source>
</evidence>
<dbReference type="GO" id="GO:0008915">
    <property type="term" value="F:lipid-A-disaccharide synthase activity"/>
    <property type="evidence" value="ECO:0007669"/>
    <property type="project" value="UniProtKB-UniRule"/>
</dbReference>
<dbReference type="EC" id="2.4.1.182" evidence="2 10"/>
<dbReference type="PANTHER" id="PTHR30372:SF4">
    <property type="entry name" value="LIPID-A-DISACCHARIDE SYNTHASE, MITOCHONDRIAL-RELATED"/>
    <property type="match status" value="1"/>
</dbReference>
<evidence type="ECO:0000313" key="12">
    <source>
        <dbReference type="Proteomes" id="UP000247973"/>
    </source>
</evidence>
<keyword evidence="6" id="KW-0328">Glycosyltransferase</keyword>
<evidence type="ECO:0000256" key="9">
    <source>
        <dbReference type="ARBA" id="ARBA00048975"/>
    </source>
</evidence>
<evidence type="ECO:0000256" key="2">
    <source>
        <dbReference type="ARBA" id="ARBA00012687"/>
    </source>
</evidence>